<organism evidence="1 2">
    <name type="scientific">Algoriphagus sediminis</name>
    <dbReference type="NCBI Taxonomy" id="3057113"/>
    <lineage>
        <taxon>Bacteria</taxon>
        <taxon>Pseudomonadati</taxon>
        <taxon>Bacteroidota</taxon>
        <taxon>Cytophagia</taxon>
        <taxon>Cytophagales</taxon>
        <taxon>Cyclobacteriaceae</taxon>
        <taxon>Algoriphagus</taxon>
    </lineage>
</organism>
<sequence>MLDAGYAANYWLCEGRNYTYLHSGENEFLDNSFDKDAIEPLNRIIAFLDEVLE</sequence>
<accession>A0ABT7YD18</accession>
<comment type="caution">
    <text evidence="1">The sequence shown here is derived from an EMBL/GenBank/DDBJ whole genome shotgun (WGS) entry which is preliminary data.</text>
</comment>
<dbReference type="RefSeq" id="WP_289999978.1">
    <property type="nucleotide sequence ID" value="NZ_JAUEPH010000004.1"/>
</dbReference>
<proteinExistence type="predicted"/>
<gene>
    <name evidence="1" type="ORF">QVH07_09695</name>
</gene>
<evidence type="ECO:0000313" key="2">
    <source>
        <dbReference type="Proteomes" id="UP001171916"/>
    </source>
</evidence>
<dbReference type="Proteomes" id="UP001171916">
    <property type="component" value="Unassembled WGS sequence"/>
</dbReference>
<evidence type="ECO:0000313" key="1">
    <source>
        <dbReference type="EMBL" id="MDN3204423.1"/>
    </source>
</evidence>
<protein>
    <submittedName>
        <fullName evidence="1">Uncharacterized protein</fullName>
    </submittedName>
</protein>
<reference evidence="1" key="1">
    <citation type="submission" date="2023-06" db="EMBL/GenBank/DDBJ databases">
        <title>Robiginitalea aurantiacus sp. nov. and Algoriphagus sediminis sp. nov., isolated from coastal sediment.</title>
        <authorList>
            <person name="Zhou Z.Y."/>
            <person name="An J."/>
            <person name="Jia Y.W."/>
            <person name="Du Z.J."/>
        </authorList>
    </citation>
    <scope>NUCLEOTIDE SEQUENCE</scope>
    <source>
        <strain evidence="1">C2-7</strain>
    </source>
</reference>
<name>A0ABT7YD18_9BACT</name>
<keyword evidence="2" id="KW-1185">Reference proteome</keyword>
<dbReference type="EMBL" id="JAUEPH010000004">
    <property type="protein sequence ID" value="MDN3204423.1"/>
    <property type="molecule type" value="Genomic_DNA"/>
</dbReference>